<keyword evidence="1" id="KW-0489">Methyltransferase</keyword>
<evidence type="ECO:0000256" key="2">
    <source>
        <dbReference type="ARBA" id="ARBA00022679"/>
    </source>
</evidence>
<name>A0AAV0RS87_9ROSI</name>
<dbReference type="InterPro" id="IPR036589">
    <property type="entry name" value="HCY_dom_sf"/>
</dbReference>
<evidence type="ECO:0000256" key="4">
    <source>
        <dbReference type="ARBA" id="ARBA00022833"/>
    </source>
</evidence>
<keyword evidence="7" id="KW-1185">Reference proteome</keyword>
<feature type="domain" description="Hcy-binding" evidence="5">
    <location>
        <begin position="45"/>
        <end position="103"/>
    </location>
</feature>
<evidence type="ECO:0000259" key="5">
    <source>
        <dbReference type="Pfam" id="PF02574"/>
    </source>
</evidence>
<dbReference type="EMBL" id="CAMGYJ010000011">
    <property type="protein sequence ID" value="CAI0559423.1"/>
    <property type="molecule type" value="Genomic_DNA"/>
</dbReference>
<keyword evidence="2" id="KW-0808">Transferase</keyword>
<organism evidence="6 7">
    <name type="scientific">Linum tenue</name>
    <dbReference type="NCBI Taxonomy" id="586396"/>
    <lineage>
        <taxon>Eukaryota</taxon>
        <taxon>Viridiplantae</taxon>
        <taxon>Streptophyta</taxon>
        <taxon>Embryophyta</taxon>
        <taxon>Tracheophyta</taxon>
        <taxon>Spermatophyta</taxon>
        <taxon>Magnoliopsida</taxon>
        <taxon>eudicotyledons</taxon>
        <taxon>Gunneridae</taxon>
        <taxon>Pentapetalae</taxon>
        <taxon>rosids</taxon>
        <taxon>fabids</taxon>
        <taxon>Malpighiales</taxon>
        <taxon>Linaceae</taxon>
        <taxon>Linum</taxon>
    </lineage>
</organism>
<gene>
    <name evidence="6" type="ORF">LITE_LOCUS49204</name>
</gene>
<accession>A0AAV0RS87</accession>
<dbReference type="PANTHER" id="PTHR46015:SF10">
    <property type="entry name" value="HOMOCYSTEINE S-METHYLTRANSFERASE 3"/>
    <property type="match status" value="1"/>
</dbReference>
<keyword evidence="4" id="KW-0862">Zinc</keyword>
<dbReference type="GO" id="GO:0032259">
    <property type="term" value="P:methylation"/>
    <property type="evidence" value="ECO:0007669"/>
    <property type="project" value="UniProtKB-KW"/>
</dbReference>
<evidence type="ECO:0000313" key="7">
    <source>
        <dbReference type="Proteomes" id="UP001154282"/>
    </source>
</evidence>
<dbReference type="GO" id="GO:0033528">
    <property type="term" value="P:S-methylmethionine cycle"/>
    <property type="evidence" value="ECO:0007669"/>
    <property type="project" value="TreeGrafter"/>
</dbReference>
<protein>
    <recommendedName>
        <fullName evidence="5">Hcy-binding domain-containing protein</fullName>
    </recommendedName>
</protein>
<reference evidence="6" key="1">
    <citation type="submission" date="2022-08" db="EMBL/GenBank/DDBJ databases">
        <authorList>
            <person name="Gutierrez-Valencia J."/>
        </authorList>
    </citation>
    <scope>NUCLEOTIDE SEQUENCE</scope>
</reference>
<dbReference type="Proteomes" id="UP001154282">
    <property type="component" value="Unassembled WGS sequence"/>
</dbReference>
<evidence type="ECO:0000313" key="6">
    <source>
        <dbReference type="EMBL" id="CAI0559423.1"/>
    </source>
</evidence>
<evidence type="ECO:0000256" key="1">
    <source>
        <dbReference type="ARBA" id="ARBA00022603"/>
    </source>
</evidence>
<dbReference type="GO" id="GO:0009086">
    <property type="term" value="P:methionine biosynthetic process"/>
    <property type="evidence" value="ECO:0007669"/>
    <property type="project" value="TreeGrafter"/>
</dbReference>
<dbReference type="SUPFAM" id="SSF82282">
    <property type="entry name" value="Homocysteine S-methyltransferase"/>
    <property type="match status" value="1"/>
</dbReference>
<dbReference type="AlphaFoldDB" id="A0AAV0RS87"/>
<proteinExistence type="predicted"/>
<dbReference type="GO" id="GO:0008898">
    <property type="term" value="F:S-adenosylmethionine-homocysteine S-methyltransferase activity"/>
    <property type="evidence" value="ECO:0007669"/>
    <property type="project" value="TreeGrafter"/>
</dbReference>
<dbReference type="Gene3D" id="3.20.20.330">
    <property type="entry name" value="Homocysteine-binding-like domain"/>
    <property type="match status" value="1"/>
</dbReference>
<keyword evidence="3" id="KW-0479">Metal-binding</keyword>
<dbReference type="InterPro" id="IPR003726">
    <property type="entry name" value="HCY_dom"/>
</dbReference>
<comment type="caution">
    <text evidence="6">The sequence shown here is derived from an EMBL/GenBank/DDBJ whole genome shotgun (WGS) entry which is preliminary data.</text>
</comment>
<sequence>MLYTNFLLLSFDWLVSKRKTKDKQRIDKGTGEVVHGVKMGSEKWVHLDYLDAGANICLTASYQATILGFESKGLSREEAKHLLKRSVVIAYEASEIYADKSSKSSLEFVESGQPSRRPVLIAASIWQLWSFSG</sequence>
<dbReference type="GO" id="GO:0046872">
    <property type="term" value="F:metal ion binding"/>
    <property type="evidence" value="ECO:0007669"/>
    <property type="project" value="UniProtKB-KW"/>
</dbReference>
<dbReference type="PANTHER" id="PTHR46015">
    <property type="entry name" value="ZGC:172121"/>
    <property type="match status" value="1"/>
</dbReference>
<dbReference type="InterPro" id="IPR051486">
    <property type="entry name" value="Hcy_S-methyltransferase"/>
</dbReference>
<dbReference type="Pfam" id="PF02574">
    <property type="entry name" value="S-methyl_trans"/>
    <property type="match status" value="1"/>
</dbReference>
<evidence type="ECO:0000256" key="3">
    <source>
        <dbReference type="ARBA" id="ARBA00022723"/>
    </source>
</evidence>